<dbReference type="EC" id="3.1.3.48" evidence="1"/>
<comment type="caution">
    <text evidence="5">The sequence shown here is derived from an EMBL/GenBank/DDBJ whole genome shotgun (WGS) entry which is preliminary data.</text>
</comment>
<accession>A0ABD3NHG5</accession>
<gene>
    <name evidence="5" type="ORF">ACHAWO_001279</name>
</gene>
<reference evidence="5 6" key="1">
    <citation type="submission" date="2024-10" db="EMBL/GenBank/DDBJ databases">
        <title>Updated reference genomes for cyclostephanoid diatoms.</title>
        <authorList>
            <person name="Roberts W.R."/>
            <person name="Alverson A.J."/>
        </authorList>
    </citation>
    <scope>NUCLEOTIDE SEQUENCE [LARGE SCALE GENOMIC DNA]</scope>
    <source>
        <strain evidence="5 6">AJA010-31</strain>
    </source>
</reference>
<dbReference type="GO" id="GO:0004725">
    <property type="term" value="F:protein tyrosine phosphatase activity"/>
    <property type="evidence" value="ECO:0007669"/>
    <property type="project" value="UniProtKB-EC"/>
</dbReference>
<dbReference type="AlphaFoldDB" id="A0ABD3NHG5"/>
<evidence type="ECO:0000256" key="2">
    <source>
        <dbReference type="ARBA" id="ARBA00022801"/>
    </source>
</evidence>
<dbReference type="Proteomes" id="UP001530400">
    <property type="component" value="Unassembled WGS sequence"/>
</dbReference>
<proteinExistence type="predicted"/>
<evidence type="ECO:0000256" key="1">
    <source>
        <dbReference type="ARBA" id="ARBA00013064"/>
    </source>
</evidence>
<dbReference type="Pfam" id="PF05706">
    <property type="entry name" value="CDKN3"/>
    <property type="match status" value="1"/>
</dbReference>
<evidence type="ECO:0000259" key="4">
    <source>
        <dbReference type="PROSITE" id="PS50056"/>
    </source>
</evidence>
<feature type="domain" description="Tyrosine specific protein phosphatases" evidence="4">
    <location>
        <begin position="119"/>
        <end position="174"/>
    </location>
</feature>
<name>A0ABD3NHG5_9STRA</name>
<protein>
    <recommendedName>
        <fullName evidence="1">protein-tyrosine-phosphatase</fullName>
        <ecNumber evidence="1">3.1.3.48</ecNumber>
    </recommendedName>
</protein>
<dbReference type="SUPFAM" id="SSF52799">
    <property type="entry name" value="(Phosphotyrosine protein) phosphatases II"/>
    <property type="match status" value="1"/>
</dbReference>
<keyword evidence="2" id="KW-0378">Hydrolase</keyword>
<dbReference type="InterPro" id="IPR022778">
    <property type="entry name" value="CDKN3"/>
</dbReference>
<evidence type="ECO:0000313" key="6">
    <source>
        <dbReference type="Proteomes" id="UP001530400"/>
    </source>
</evidence>
<keyword evidence="3" id="KW-0904">Protein phosphatase</keyword>
<keyword evidence="6" id="KW-1185">Reference proteome</keyword>
<dbReference type="InterPro" id="IPR029021">
    <property type="entry name" value="Prot-tyrosine_phosphatase-like"/>
</dbReference>
<dbReference type="InterPro" id="IPR000387">
    <property type="entry name" value="Tyr_Pase_dom"/>
</dbReference>
<sequence>MVLQVKDGDRIQEENGEQIVITPQDKINVHNFGPASSRDDIVNTCQRPGGETADGNKIDATTSVDEWMQFMSTKGIKHAFILLSDNELEDYIEPGLISAYEAVGITAHHIPIASKGSYQKIMAELDSLYDEGEKAVAHCTHGMGRSGRVAAGWLVYKYGLTSEAATEEVLESARMHGVERMGAPRLLNEWIAN</sequence>
<dbReference type="PROSITE" id="PS50056">
    <property type="entry name" value="TYR_PHOSPHATASE_2"/>
    <property type="match status" value="1"/>
</dbReference>
<evidence type="ECO:0000256" key="3">
    <source>
        <dbReference type="ARBA" id="ARBA00022912"/>
    </source>
</evidence>
<dbReference type="EMBL" id="JALLPJ020001157">
    <property type="protein sequence ID" value="KAL3775348.1"/>
    <property type="molecule type" value="Genomic_DNA"/>
</dbReference>
<organism evidence="5 6">
    <name type="scientific">Cyclotella atomus</name>
    <dbReference type="NCBI Taxonomy" id="382360"/>
    <lineage>
        <taxon>Eukaryota</taxon>
        <taxon>Sar</taxon>
        <taxon>Stramenopiles</taxon>
        <taxon>Ochrophyta</taxon>
        <taxon>Bacillariophyta</taxon>
        <taxon>Coscinodiscophyceae</taxon>
        <taxon>Thalassiosirophycidae</taxon>
        <taxon>Stephanodiscales</taxon>
        <taxon>Stephanodiscaceae</taxon>
        <taxon>Cyclotella</taxon>
    </lineage>
</organism>
<evidence type="ECO:0000313" key="5">
    <source>
        <dbReference type="EMBL" id="KAL3775348.1"/>
    </source>
</evidence>
<dbReference type="Gene3D" id="3.90.190.10">
    <property type="entry name" value="Protein tyrosine phosphatase superfamily"/>
    <property type="match status" value="1"/>
</dbReference>